<name>Q2W4H7_PARM1</name>
<evidence type="ECO:0000313" key="1">
    <source>
        <dbReference type="EMBL" id="BAE51199.1"/>
    </source>
</evidence>
<protein>
    <submittedName>
        <fullName evidence="2">Uncharacterized conserved protein</fullName>
    </submittedName>
</protein>
<dbReference type="KEGG" id="mag:amb2395"/>
<dbReference type="InterPro" id="IPR007948">
    <property type="entry name" value="DUF736"/>
</dbReference>
<sequence length="121" mass="13360">MKTNRLIIGADGNGEGNYTSLRQSITFLFEKNPEHKATDSNSPSHLVHLKGNGGAFEAGAAWTKTVQEGPNRGAKFFSFSLDDPSFDAPLNLTAFVLVKAKDKDDCTEYEVVWRRPRRDAA</sequence>
<gene>
    <name evidence="1" type="ordered locus">amb2395</name>
    <name evidence="2" type="ordered locus">amb2444</name>
</gene>
<dbReference type="STRING" id="342108.amb2395"/>
<dbReference type="HOGENOM" id="CLU_2035255_0_0_5"/>
<dbReference type="OrthoDB" id="9800788at2"/>
<dbReference type="Pfam" id="PF05284">
    <property type="entry name" value="DUF736"/>
    <property type="match status" value="1"/>
</dbReference>
<organism evidence="2 3">
    <name type="scientific">Paramagnetospirillum magneticum (strain ATCC 700264 / AMB-1)</name>
    <name type="common">Magnetospirillum magneticum</name>
    <dbReference type="NCBI Taxonomy" id="342108"/>
    <lineage>
        <taxon>Bacteria</taxon>
        <taxon>Pseudomonadati</taxon>
        <taxon>Pseudomonadota</taxon>
        <taxon>Alphaproteobacteria</taxon>
        <taxon>Rhodospirillales</taxon>
        <taxon>Magnetospirillaceae</taxon>
        <taxon>Paramagnetospirillum</taxon>
    </lineage>
</organism>
<dbReference type="EMBL" id="AP007255">
    <property type="protein sequence ID" value="BAE51199.1"/>
    <property type="molecule type" value="Genomic_DNA"/>
</dbReference>
<reference evidence="2 3" key="1">
    <citation type="journal article" date="2005" name="DNA Res.">
        <title>Complete genome sequence of the facultative anaerobic magnetotactic bacterium Magnetospirillum sp. strain AMB-1.</title>
        <authorList>
            <person name="Matsunaga T."/>
            <person name="Okamura Y."/>
            <person name="Fukuda Y."/>
            <person name="Wahyudi A.T."/>
            <person name="Murase Y."/>
            <person name="Takeyama H."/>
        </authorList>
    </citation>
    <scope>NUCLEOTIDE SEQUENCE [LARGE SCALE GENOMIC DNA]</scope>
    <source>
        <strain evidence="2">AMB-1</strain>
        <strain evidence="3">ATCC 700264 / AMB-1</strain>
    </source>
</reference>
<dbReference type="RefSeq" id="WP_011384791.1">
    <property type="nucleotide sequence ID" value="NC_007626.1"/>
</dbReference>
<dbReference type="KEGG" id="mag:amb2444"/>
<dbReference type="AlphaFoldDB" id="Q2W4H7"/>
<keyword evidence="3" id="KW-1185">Reference proteome</keyword>
<evidence type="ECO:0000313" key="3">
    <source>
        <dbReference type="Proteomes" id="UP000007058"/>
    </source>
</evidence>
<dbReference type="Proteomes" id="UP000007058">
    <property type="component" value="Chromosome"/>
</dbReference>
<accession>Q2W4H7</accession>
<evidence type="ECO:0000313" key="2">
    <source>
        <dbReference type="EMBL" id="BAE51248.1"/>
    </source>
</evidence>
<proteinExistence type="predicted"/>
<dbReference type="EMBL" id="AP007255">
    <property type="protein sequence ID" value="BAE51248.1"/>
    <property type="molecule type" value="Genomic_DNA"/>
</dbReference>